<protein>
    <submittedName>
        <fullName evidence="1">Uncharacterized protein</fullName>
    </submittedName>
</protein>
<evidence type="ECO:0000313" key="2">
    <source>
        <dbReference type="Proteomes" id="UP001234989"/>
    </source>
</evidence>
<accession>A0AAF0QVM4</accession>
<dbReference type="EMBL" id="CP133616">
    <property type="protein sequence ID" value="WMV29600.1"/>
    <property type="molecule type" value="Genomic_DNA"/>
</dbReference>
<feature type="non-terminal residue" evidence="1">
    <location>
        <position position="1"/>
    </location>
</feature>
<name>A0AAF0QVM4_SOLVR</name>
<gene>
    <name evidence="1" type="ORF">MTR67_022985</name>
</gene>
<organism evidence="1 2">
    <name type="scientific">Solanum verrucosum</name>
    <dbReference type="NCBI Taxonomy" id="315347"/>
    <lineage>
        <taxon>Eukaryota</taxon>
        <taxon>Viridiplantae</taxon>
        <taxon>Streptophyta</taxon>
        <taxon>Embryophyta</taxon>
        <taxon>Tracheophyta</taxon>
        <taxon>Spermatophyta</taxon>
        <taxon>Magnoliopsida</taxon>
        <taxon>eudicotyledons</taxon>
        <taxon>Gunneridae</taxon>
        <taxon>Pentapetalae</taxon>
        <taxon>asterids</taxon>
        <taxon>lamiids</taxon>
        <taxon>Solanales</taxon>
        <taxon>Solanaceae</taxon>
        <taxon>Solanoideae</taxon>
        <taxon>Solaneae</taxon>
        <taxon>Solanum</taxon>
    </lineage>
</organism>
<dbReference type="AlphaFoldDB" id="A0AAF0QVM4"/>
<keyword evidence="2" id="KW-1185">Reference proteome</keyword>
<evidence type="ECO:0000313" key="1">
    <source>
        <dbReference type="EMBL" id="WMV29600.1"/>
    </source>
</evidence>
<proteinExistence type="predicted"/>
<sequence length="55" mass="6184">CVVKEHSVKLVGIANQLGDLPFGLVHRRLALAFNIVVFWIIGRHSITSWNCSVIR</sequence>
<dbReference type="Proteomes" id="UP001234989">
    <property type="component" value="Chromosome 5"/>
</dbReference>
<reference evidence="1" key="1">
    <citation type="submission" date="2023-08" db="EMBL/GenBank/DDBJ databases">
        <title>A de novo genome assembly of Solanum verrucosum Schlechtendal, a Mexican diploid species geographically isolated from the other diploid A-genome species in potato relatives.</title>
        <authorList>
            <person name="Hosaka K."/>
        </authorList>
    </citation>
    <scope>NUCLEOTIDE SEQUENCE</scope>
    <source>
        <tissue evidence="1">Young leaves</tissue>
    </source>
</reference>